<name>U9T5R1_RHIID</name>
<protein>
    <submittedName>
        <fullName evidence="1">Uncharacterized protein</fullName>
    </submittedName>
</protein>
<gene>
    <name evidence="1" type="ORF">GLOINDRAFT_5520</name>
</gene>
<dbReference type="EMBL" id="KI294992">
    <property type="protein sequence ID" value="ESA03475.1"/>
    <property type="molecule type" value="Genomic_DNA"/>
</dbReference>
<reference evidence="1" key="1">
    <citation type="submission" date="2013-07" db="EMBL/GenBank/DDBJ databases">
        <title>The genome of an arbuscular mycorrhizal fungus provides insights into the evolution of the oldest plant symbiosis.</title>
        <authorList>
            <consortium name="DOE Joint Genome Institute"/>
            <person name="Tisserant E."/>
            <person name="Malbreil M."/>
            <person name="Kuo A."/>
            <person name="Kohler A."/>
            <person name="Symeonidi A."/>
            <person name="Balestrini R."/>
            <person name="Charron P."/>
            <person name="Duensing N."/>
            <person name="Frei-dit-Frey N."/>
            <person name="Gianinazzi-Pearson V."/>
            <person name="Gilbert B."/>
            <person name="Handa Y."/>
            <person name="Hijri M."/>
            <person name="Kaul R."/>
            <person name="Kawaguchi M."/>
            <person name="Krajinski F."/>
            <person name="Lammers P."/>
            <person name="Lapierre D."/>
            <person name="Masclaux F.G."/>
            <person name="Murat C."/>
            <person name="Morin E."/>
            <person name="Ndikumana S."/>
            <person name="Pagni M."/>
            <person name="Petitpierre D."/>
            <person name="Requena N."/>
            <person name="Rosikiewicz P."/>
            <person name="Riley R."/>
            <person name="Saito K."/>
            <person name="San Clemente H."/>
            <person name="Shapiro H."/>
            <person name="van Tuinen D."/>
            <person name="Becard G."/>
            <person name="Bonfante P."/>
            <person name="Paszkowski U."/>
            <person name="Shachar-Hill Y."/>
            <person name="Young J.P."/>
            <person name="Sanders I.R."/>
            <person name="Henrissat B."/>
            <person name="Rensing S.A."/>
            <person name="Grigoriev I.V."/>
            <person name="Corradi N."/>
            <person name="Roux C."/>
            <person name="Martin F."/>
        </authorList>
    </citation>
    <scope>NUCLEOTIDE SEQUENCE</scope>
    <source>
        <strain evidence="1">DAOM 197198</strain>
    </source>
</reference>
<sequence>MKTQVADYNANTLFVFFVNNENNEKESFYLENLEKWLIKYNILGTENRLREYKYPVTQICKKAKKILSQKLKVTP</sequence>
<dbReference type="HOGENOM" id="CLU_2672373_0_0_1"/>
<organism evidence="1">
    <name type="scientific">Rhizophagus irregularis (strain DAOM 181602 / DAOM 197198 / MUCL 43194)</name>
    <name type="common">Arbuscular mycorrhizal fungus</name>
    <name type="synonym">Glomus intraradices</name>
    <dbReference type="NCBI Taxonomy" id="747089"/>
    <lineage>
        <taxon>Eukaryota</taxon>
        <taxon>Fungi</taxon>
        <taxon>Fungi incertae sedis</taxon>
        <taxon>Mucoromycota</taxon>
        <taxon>Glomeromycotina</taxon>
        <taxon>Glomeromycetes</taxon>
        <taxon>Glomerales</taxon>
        <taxon>Glomeraceae</taxon>
        <taxon>Rhizophagus</taxon>
    </lineage>
</organism>
<evidence type="ECO:0000313" key="1">
    <source>
        <dbReference type="EMBL" id="ESA03475.1"/>
    </source>
</evidence>
<accession>U9T5R1</accession>
<proteinExistence type="predicted"/>
<dbReference type="AlphaFoldDB" id="U9T5R1"/>